<dbReference type="PANTHER" id="PTHR46577">
    <property type="entry name" value="HTH-TYPE TRANSCRIPTIONAL REGULATORY PROTEIN GABR"/>
    <property type="match status" value="1"/>
</dbReference>
<sequence length="468" mass="52662">MLDIHLDFSSLASPLHLQLYEQIALQIEQSLLVTGERLPPTRALSQQLNISRGSVVRAYETLVSAGLCRSETGRGTFVTGWPEREGKPPVLSTRQSKNRLAEPAVGSVSLLPSQANVDHLPISDFRNAFNRTLRYPARFSQFGESAGDFRLRSLVCEHLLPARGIHATPEQVLIVPGTQYASVLLAMTLNKTHRRLHFGVPGYLDIARNFDRFGFDLVPHAVDEEGMTLPESAGDSDVIYCMPEHHFPQCVALSAQRRQRLLSWAELNKLYILEDDYDSEFYFNRMPQPALKANDPQERVIYLGTFSKSLFNSLRLGYVVASEALINSLASLHWNLSRGTSSLLQRWVGELIEAGMYERHIRRMRSVYRVKRDAVAELINRHFPCAQFTLPSGGLQLLIECPDKRCSTAIFLWCKENGVRLADPANYVLDCHCGPDFIVLGFANIPLHDFEALLLKLKHFLSCMAVGV</sequence>
<accession>A0A9X1C5C1</accession>
<evidence type="ECO:0000256" key="5">
    <source>
        <dbReference type="ARBA" id="ARBA00023163"/>
    </source>
</evidence>
<dbReference type="SUPFAM" id="SSF53383">
    <property type="entry name" value="PLP-dependent transferases"/>
    <property type="match status" value="1"/>
</dbReference>
<dbReference type="InterPro" id="IPR015421">
    <property type="entry name" value="PyrdxlP-dep_Trfase_major"/>
</dbReference>
<evidence type="ECO:0000256" key="1">
    <source>
        <dbReference type="ARBA" id="ARBA00005384"/>
    </source>
</evidence>
<evidence type="ECO:0000256" key="4">
    <source>
        <dbReference type="ARBA" id="ARBA00023125"/>
    </source>
</evidence>
<keyword evidence="4" id="KW-0238">DNA-binding</keyword>
<organism evidence="7 8">
    <name type="scientific">Pseudomonas lactucae</name>
    <dbReference type="NCBI Taxonomy" id="2813360"/>
    <lineage>
        <taxon>Bacteria</taxon>
        <taxon>Pseudomonadati</taxon>
        <taxon>Pseudomonadota</taxon>
        <taxon>Gammaproteobacteria</taxon>
        <taxon>Pseudomonadales</taxon>
        <taxon>Pseudomonadaceae</taxon>
        <taxon>Pseudomonas</taxon>
    </lineage>
</organism>
<dbReference type="InterPro" id="IPR004839">
    <property type="entry name" value="Aminotransferase_I/II_large"/>
</dbReference>
<reference evidence="7 8" key="2">
    <citation type="journal article" date="2023" name="Plant Pathol.">
        <title>Dismantling and reorganizing Pseudomonas marginalis sensu#lato.</title>
        <authorList>
            <person name="Sawada H."/>
            <person name="Fujikawa T."/>
            <person name="Satou M."/>
        </authorList>
    </citation>
    <scope>NUCLEOTIDE SEQUENCE [LARGE SCALE GENOMIC DNA]</scope>
    <source>
        <strain evidence="7 8">MAFF 301381</strain>
    </source>
</reference>
<dbReference type="GO" id="GO:0003677">
    <property type="term" value="F:DNA binding"/>
    <property type="evidence" value="ECO:0007669"/>
    <property type="project" value="UniProtKB-KW"/>
</dbReference>
<dbReference type="InterPro" id="IPR051446">
    <property type="entry name" value="HTH_trans_reg/aminotransferase"/>
</dbReference>
<dbReference type="CDD" id="cd07377">
    <property type="entry name" value="WHTH_GntR"/>
    <property type="match status" value="1"/>
</dbReference>
<dbReference type="InterPro" id="IPR015424">
    <property type="entry name" value="PyrdxlP-dep_Trfase"/>
</dbReference>
<evidence type="ECO:0000256" key="3">
    <source>
        <dbReference type="ARBA" id="ARBA00023015"/>
    </source>
</evidence>
<feature type="domain" description="HTH gntR-type" evidence="6">
    <location>
        <begin position="13"/>
        <end position="81"/>
    </location>
</feature>
<dbReference type="Gene3D" id="1.10.10.10">
    <property type="entry name" value="Winged helix-like DNA-binding domain superfamily/Winged helix DNA-binding domain"/>
    <property type="match status" value="1"/>
</dbReference>
<comment type="similarity">
    <text evidence="1">In the C-terminal section; belongs to the class-I pyridoxal-phosphate-dependent aminotransferase family.</text>
</comment>
<keyword evidence="5" id="KW-0804">Transcription</keyword>
<dbReference type="GO" id="GO:0008483">
    <property type="term" value="F:transaminase activity"/>
    <property type="evidence" value="ECO:0007669"/>
    <property type="project" value="UniProtKB-KW"/>
</dbReference>
<dbReference type="CDD" id="cd00609">
    <property type="entry name" value="AAT_like"/>
    <property type="match status" value="1"/>
</dbReference>
<dbReference type="EMBL" id="JAFHKJ010000030">
    <property type="protein sequence ID" value="MBN2975905.1"/>
    <property type="molecule type" value="Genomic_DNA"/>
</dbReference>
<dbReference type="GO" id="GO:0030170">
    <property type="term" value="F:pyridoxal phosphate binding"/>
    <property type="evidence" value="ECO:0007669"/>
    <property type="project" value="InterPro"/>
</dbReference>
<dbReference type="Gene3D" id="3.40.640.10">
    <property type="entry name" value="Type I PLP-dependent aspartate aminotransferase-like (Major domain)"/>
    <property type="match status" value="1"/>
</dbReference>
<dbReference type="Proteomes" id="UP001154860">
    <property type="component" value="Unassembled WGS sequence"/>
</dbReference>
<name>A0A9X1C5C1_9PSED</name>
<dbReference type="Pfam" id="PF00155">
    <property type="entry name" value="Aminotran_1_2"/>
    <property type="match status" value="1"/>
</dbReference>
<evidence type="ECO:0000259" key="6">
    <source>
        <dbReference type="PROSITE" id="PS50949"/>
    </source>
</evidence>
<keyword evidence="7" id="KW-0808">Transferase</keyword>
<proteinExistence type="inferred from homology"/>
<evidence type="ECO:0000256" key="2">
    <source>
        <dbReference type="ARBA" id="ARBA00022898"/>
    </source>
</evidence>
<comment type="caution">
    <text evidence="7">The sequence shown here is derived from an EMBL/GenBank/DDBJ whole genome shotgun (WGS) entry which is preliminary data.</text>
</comment>
<dbReference type="PROSITE" id="PS50949">
    <property type="entry name" value="HTH_GNTR"/>
    <property type="match status" value="1"/>
</dbReference>
<dbReference type="SUPFAM" id="SSF46785">
    <property type="entry name" value="Winged helix' DNA-binding domain"/>
    <property type="match status" value="1"/>
</dbReference>
<dbReference type="SMART" id="SM00345">
    <property type="entry name" value="HTH_GNTR"/>
    <property type="match status" value="1"/>
</dbReference>
<keyword evidence="2" id="KW-0663">Pyridoxal phosphate</keyword>
<dbReference type="PANTHER" id="PTHR46577:SF1">
    <property type="entry name" value="HTH-TYPE TRANSCRIPTIONAL REGULATORY PROTEIN GABR"/>
    <property type="match status" value="1"/>
</dbReference>
<dbReference type="InterPro" id="IPR036390">
    <property type="entry name" value="WH_DNA-bd_sf"/>
</dbReference>
<evidence type="ECO:0000313" key="8">
    <source>
        <dbReference type="Proteomes" id="UP001154860"/>
    </source>
</evidence>
<gene>
    <name evidence="7" type="ORF">JWR99_07915</name>
</gene>
<evidence type="ECO:0000313" key="7">
    <source>
        <dbReference type="EMBL" id="MBN2975905.1"/>
    </source>
</evidence>
<dbReference type="Pfam" id="PF00392">
    <property type="entry name" value="GntR"/>
    <property type="match status" value="1"/>
</dbReference>
<dbReference type="AlphaFoldDB" id="A0A9X1C5C1"/>
<keyword evidence="8" id="KW-1185">Reference proteome</keyword>
<keyword evidence="3" id="KW-0805">Transcription regulation</keyword>
<dbReference type="GO" id="GO:0003700">
    <property type="term" value="F:DNA-binding transcription factor activity"/>
    <property type="evidence" value="ECO:0007669"/>
    <property type="project" value="InterPro"/>
</dbReference>
<dbReference type="RefSeq" id="WP_205490444.1">
    <property type="nucleotide sequence ID" value="NZ_JAFHKI010000074.1"/>
</dbReference>
<keyword evidence="7" id="KW-0032">Aminotransferase</keyword>
<protein>
    <submittedName>
        <fullName evidence="7">PLP-dependent aminotransferase family protein</fullName>
    </submittedName>
</protein>
<dbReference type="InterPro" id="IPR000524">
    <property type="entry name" value="Tscrpt_reg_HTH_GntR"/>
</dbReference>
<dbReference type="InterPro" id="IPR036388">
    <property type="entry name" value="WH-like_DNA-bd_sf"/>
</dbReference>
<reference evidence="7 8" key="1">
    <citation type="journal article" date="2021" name="Int. J. Syst. Evol. Microbiol.">
        <title>Pseudomonas lactucae sp. nov., a pathogen causing bacterial rot of lettuce in Japan.</title>
        <authorList>
            <person name="Sawada H."/>
            <person name="Fujikawa T."/>
            <person name="Satou M."/>
        </authorList>
    </citation>
    <scope>NUCLEOTIDE SEQUENCE [LARGE SCALE GENOMIC DNA]</scope>
    <source>
        <strain evidence="7 8">MAFF 301381</strain>
    </source>
</reference>